<dbReference type="Pfam" id="PF04203">
    <property type="entry name" value="Sortase"/>
    <property type="match status" value="1"/>
</dbReference>
<evidence type="ECO:0000256" key="2">
    <source>
        <dbReference type="PIRSR" id="PIRSR605754-1"/>
    </source>
</evidence>
<dbReference type="CDD" id="cd05828">
    <property type="entry name" value="Sortase_D_1"/>
    <property type="match status" value="1"/>
</dbReference>
<gene>
    <name evidence="3" type="ORF">A1A1_16905</name>
</gene>
<proteinExistence type="predicted"/>
<dbReference type="AlphaFoldDB" id="A0AA87IHT3"/>
<feature type="active site" description="Acyl-thioester intermediate" evidence="2">
    <location>
        <position position="210"/>
    </location>
</feature>
<name>A0AA87IHT3_9BACL</name>
<dbReference type="SUPFAM" id="SSF63817">
    <property type="entry name" value="Sortase"/>
    <property type="match status" value="1"/>
</dbReference>
<dbReference type="Gene3D" id="2.40.260.10">
    <property type="entry name" value="Sortase"/>
    <property type="match status" value="1"/>
</dbReference>
<accession>A0AA87IHT3</accession>
<dbReference type="RefSeq" id="WP_006831327.1">
    <property type="nucleotide sequence ID" value="NZ_AJYB01000081.1"/>
</dbReference>
<evidence type="ECO:0000313" key="3">
    <source>
        <dbReference type="EMBL" id="EIM05300.1"/>
    </source>
</evidence>
<dbReference type="InterPro" id="IPR053525">
    <property type="entry name" value="Sortase_D"/>
</dbReference>
<dbReference type="InterPro" id="IPR005754">
    <property type="entry name" value="Sortase"/>
</dbReference>
<organism evidence="3 4">
    <name type="scientific">Planococcus antarcticus DSM 14505</name>
    <dbReference type="NCBI Taxonomy" id="1185653"/>
    <lineage>
        <taxon>Bacteria</taxon>
        <taxon>Bacillati</taxon>
        <taxon>Bacillota</taxon>
        <taxon>Bacilli</taxon>
        <taxon>Bacillales</taxon>
        <taxon>Caryophanaceae</taxon>
        <taxon>Planococcus</taxon>
    </lineage>
</organism>
<dbReference type="InterPro" id="IPR041999">
    <property type="entry name" value="Sortase_D_1"/>
</dbReference>
<evidence type="ECO:0000256" key="1">
    <source>
        <dbReference type="ARBA" id="ARBA00022801"/>
    </source>
</evidence>
<protein>
    <submittedName>
        <fullName evidence="3">Sortase family protein</fullName>
    </submittedName>
</protein>
<dbReference type="NCBIfam" id="TIGR01076">
    <property type="entry name" value="sortase_fam"/>
    <property type="match status" value="1"/>
</dbReference>
<dbReference type="GO" id="GO:0016787">
    <property type="term" value="F:hydrolase activity"/>
    <property type="evidence" value="ECO:0007669"/>
    <property type="project" value="UniProtKB-KW"/>
</dbReference>
<sequence length="233" mass="25899">MMKHKQEKRRSKKPLLLTLSIVLIILGLWFSTTSTATFVKGYMLYKTGNVEAKDFSNKPETQSPAIAEELEISKEPEVSVEPVEQLTTDSVLPSKYPETPEIGDLMGELIIPKLEASLPIIHGTDEDELEKGVGHFAQSVMPGENDNSVLSGHRDTVFRELGEVGKGDTLIVKTHSGVFTYKVRQVRIVDEDDRTVIVPKPKATLTVSTCYPFDYVGYAPERYILVADLVSSE</sequence>
<comment type="caution">
    <text evidence="3">The sequence shown here is derived from an EMBL/GenBank/DDBJ whole genome shotgun (WGS) entry which is preliminary data.</text>
</comment>
<dbReference type="NCBIfam" id="NF033746">
    <property type="entry name" value="class_D_sortase"/>
    <property type="match status" value="1"/>
</dbReference>
<dbReference type="Proteomes" id="UP000004725">
    <property type="component" value="Unassembled WGS sequence"/>
</dbReference>
<reference evidence="3 4" key="1">
    <citation type="journal article" date="2012" name="J. Bacteriol.">
        <title>Genome Sequence of the Antarctic Psychrophile Bacterium Planococcus antarcticus DSM 14505.</title>
        <authorList>
            <person name="Margolles A."/>
            <person name="Gueimonde M."/>
            <person name="Sanchez B."/>
        </authorList>
    </citation>
    <scope>NUCLEOTIDE SEQUENCE [LARGE SCALE GENOMIC DNA]</scope>
    <source>
        <strain evidence="3 4">DSM 14505</strain>
    </source>
</reference>
<dbReference type="EMBL" id="AJYB01000081">
    <property type="protein sequence ID" value="EIM05300.1"/>
    <property type="molecule type" value="Genomic_DNA"/>
</dbReference>
<dbReference type="InterPro" id="IPR023365">
    <property type="entry name" value="Sortase_dom-sf"/>
</dbReference>
<evidence type="ECO:0000313" key="4">
    <source>
        <dbReference type="Proteomes" id="UP000004725"/>
    </source>
</evidence>
<keyword evidence="1" id="KW-0378">Hydrolase</keyword>
<feature type="active site" description="Proton donor/acceptor" evidence="2">
    <location>
        <position position="153"/>
    </location>
</feature>